<sequence>MAAVAFQDLDNYMQAGCYILVEQLLGAENTRWVEMSDLTSETEELKILFRSKPASLQQCTCDLLHKNVAIITIISRGWEGCTANDAIYMKSGESLECFKMSIQMAIETAVQGGNGDLCPHCEIMRSLTIKEKEIINMMKNNKSMATITRYQKNRFGSSSYYSRDSIMKKVGITNKIGIYRFVNLIAQ</sequence>
<evidence type="ECO:0000313" key="2">
    <source>
        <dbReference type="Proteomes" id="UP000043316"/>
    </source>
</evidence>
<dbReference type="RefSeq" id="WP_053010353.1">
    <property type="nucleotide sequence ID" value="NZ_CWJI01000019.1"/>
</dbReference>
<organism evidence="1 2">
    <name type="scientific">Yersinia intermedia</name>
    <dbReference type="NCBI Taxonomy" id="631"/>
    <lineage>
        <taxon>Bacteria</taxon>
        <taxon>Pseudomonadati</taxon>
        <taxon>Pseudomonadota</taxon>
        <taxon>Gammaproteobacteria</taxon>
        <taxon>Enterobacterales</taxon>
        <taxon>Yersiniaceae</taxon>
        <taxon>Yersinia</taxon>
    </lineage>
</organism>
<dbReference type="AlphaFoldDB" id="A0A0H5M0G3"/>
<protein>
    <submittedName>
        <fullName evidence="1">Uncharacterized protein</fullName>
    </submittedName>
</protein>
<proteinExistence type="predicted"/>
<reference evidence="2" key="1">
    <citation type="submission" date="2015-03" db="EMBL/GenBank/DDBJ databases">
        <authorList>
            <consortium name="Pathogen Informatics"/>
        </authorList>
    </citation>
    <scope>NUCLEOTIDE SEQUENCE [LARGE SCALE GENOMIC DNA]</scope>
    <source>
        <strain evidence="2">R148</strain>
    </source>
</reference>
<dbReference type="Proteomes" id="UP000043316">
    <property type="component" value="Unassembled WGS sequence"/>
</dbReference>
<accession>A0A0H5M0G3</accession>
<gene>
    <name evidence="1" type="ORF">ERS008476_04011</name>
</gene>
<name>A0A0H5M0G3_YERIN</name>
<evidence type="ECO:0000313" key="1">
    <source>
        <dbReference type="EMBL" id="CRY56964.1"/>
    </source>
</evidence>
<dbReference type="EMBL" id="CWJI01000019">
    <property type="protein sequence ID" value="CRY56964.1"/>
    <property type="molecule type" value="Genomic_DNA"/>
</dbReference>